<dbReference type="EMBL" id="AMCW01000083">
    <property type="protein sequence ID" value="EKK01748.1"/>
    <property type="molecule type" value="Genomic_DNA"/>
</dbReference>
<protein>
    <submittedName>
        <fullName evidence="1">Uncharacterized protein</fullName>
    </submittedName>
</protein>
<name>K5DH61_RHOBT</name>
<evidence type="ECO:0000313" key="1">
    <source>
        <dbReference type="EMBL" id="EKK01748.1"/>
    </source>
</evidence>
<dbReference type="Proteomes" id="UP000007993">
    <property type="component" value="Unassembled WGS sequence"/>
</dbReference>
<proteinExistence type="predicted"/>
<gene>
    <name evidence="1" type="ORF">RBSH_02952</name>
</gene>
<reference evidence="1 2" key="1">
    <citation type="journal article" date="2013" name="Mar. Genomics">
        <title>Expression of sulfatases in Rhodopirellula baltica and the diversity of sulfatases in the genus Rhodopirellula.</title>
        <authorList>
            <person name="Wegner C.E."/>
            <person name="Richter-Heitmann T."/>
            <person name="Klindworth A."/>
            <person name="Klockow C."/>
            <person name="Richter M."/>
            <person name="Achstetter T."/>
            <person name="Glockner F.O."/>
            <person name="Harder J."/>
        </authorList>
    </citation>
    <scope>NUCLEOTIDE SEQUENCE [LARGE SCALE GENOMIC DNA]</scope>
    <source>
        <strain evidence="1 2">SH28</strain>
    </source>
</reference>
<comment type="caution">
    <text evidence="1">The sequence shown here is derived from an EMBL/GenBank/DDBJ whole genome shotgun (WGS) entry which is preliminary data.</text>
</comment>
<dbReference type="PATRIC" id="fig|993517.3.peg.3197"/>
<dbReference type="InterPro" id="IPR022037">
    <property type="entry name" value="DUF3606"/>
</dbReference>
<accession>K5DH61</accession>
<sequence>MTLADLPTDVNVADSFWANYWAGELGVSTGALIQAVNLVGTTVKKVRKYLKAGKRIAIIDENGQERLVARIGFMNDGLHVSVPYHQARNGLLFKTPFDYSKKEDLVPCQNMERFVVSDRAKLSIHQSGFVQFSTLEKKIISGYNPALEQIKGMGVRAPAEVKVNTGPLFGVIVQGIEDFDINSGKHCETFTTDQFWHHPDFSTVSDTAINLEFFMMSREDTRRATLNPENQRTRKLHLPFNGEFKFPFDVRMIEIPHSPFDIGLIVSRVSSDDNIESGYKIGGPGCFDEDGNAFGITAWYPCPDIFDGEDLPSLDYKEG</sequence>
<dbReference type="RefSeq" id="WP_007332651.1">
    <property type="nucleotide sequence ID" value="NZ_AMCW01000083.1"/>
</dbReference>
<evidence type="ECO:0000313" key="2">
    <source>
        <dbReference type="Proteomes" id="UP000007993"/>
    </source>
</evidence>
<dbReference type="AlphaFoldDB" id="K5DH61"/>
<dbReference type="Pfam" id="PF12244">
    <property type="entry name" value="DUF3606"/>
    <property type="match status" value="1"/>
</dbReference>
<organism evidence="1 2">
    <name type="scientific">Rhodopirellula baltica SH28</name>
    <dbReference type="NCBI Taxonomy" id="993517"/>
    <lineage>
        <taxon>Bacteria</taxon>
        <taxon>Pseudomonadati</taxon>
        <taxon>Planctomycetota</taxon>
        <taxon>Planctomycetia</taxon>
        <taxon>Pirellulales</taxon>
        <taxon>Pirellulaceae</taxon>
        <taxon>Rhodopirellula</taxon>
    </lineage>
</organism>